<proteinExistence type="inferred from homology"/>
<dbReference type="GO" id="GO:0006123">
    <property type="term" value="P:mitochondrial electron transport, cytochrome c to oxygen"/>
    <property type="evidence" value="ECO:0007669"/>
    <property type="project" value="InterPro"/>
</dbReference>
<name>A0A834JUM3_VESVU</name>
<protein>
    <submittedName>
        <fullName evidence="7">Uncharacterized protein</fullName>
    </submittedName>
</protein>
<keyword evidence="3" id="KW-0999">Mitochondrion inner membrane</keyword>
<dbReference type="InterPro" id="IPR036539">
    <property type="entry name" value="Cyt_c_oxidase_su7a_sf"/>
</dbReference>
<accession>A0A834JUM3</accession>
<dbReference type="AlphaFoldDB" id="A0A834JUM3"/>
<evidence type="ECO:0000256" key="3">
    <source>
        <dbReference type="ARBA" id="ARBA00022792"/>
    </source>
</evidence>
<sequence length="98" mass="11609">MILLRNSFKNRWMKPLQASILQHRYLGTSTYLASTPVKDTKTFQKFKLKQAKMQRDNNVPVYLKAGFRDKVLFNVSLGVFSINLIWIFCTIRDFIKNY</sequence>
<organism evidence="7 8">
    <name type="scientific">Vespula vulgaris</name>
    <name type="common">Yellow jacket</name>
    <name type="synonym">Wasp</name>
    <dbReference type="NCBI Taxonomy" id="7454"/>
    <lineage>
        <taxon>Eukaryota</taxon>
        <taxon>Metazoa</taxon>
        <taxon>Ecdysozoa</taxon>
        <taxon>Arthropoda</taxon>
        <taxon>Hexapoda</taxon>
        <taxon>Insecta</taxon>
        <taxon>Pterygota</taxon>
        <taxon>Neoptera</taxon>
        <taxon>Endopterygota</taxon>
        <taxon>Hymenoptera</taxon>
        <taxon>Apocrita</taxon>
        <taxon>Aculeata</taxon>
        <taxon>Vespoidea</taxon>
        <taxon>Vespidae</taxon>
        <taxon>Vespinae</taxon>
        <taxon>Vespula</taxon>
    </lineage>
</organism>
<gene>
    <name evidence="7" type="ORF">HZH66_007890</name>
</gene>
<reference evidence="7" key="1">
    <citation type="journal article" date="2020" name="G3 (Bethesda)">
        <title>High-Quality Assemblies for Three Invasive Social Wasps from the &lt;i&gt;Vespula&lt;/i&gt; Genus.</title>
        <authorList>
            <person name="Harrop T.W.R."/>
            <person name="Guhlin J."/>
            <person name="McLaughlin G.M."/>
            <person name="Permina E."/>
            <person name="Stockwell P."/>
            <person name="Gilligan J."/>
            <person name="Le Lec M.F."/>
            <person name="Gruber M.A.M."/>
            <person name="Quinn O."/>
            <person name="Lovegrove M."/>
            <person name="Duncan E.J."/>
            <person name="Remnant E.J."/>
            <person name="Van Eeckhoven J."/>
            <person name="Graham B."/>
            <person name="Knapp R.A."/>
            <person name="Langford K.W."/>
            <person name="Kronenberg Z."/>
            <person name="Press M.O."/>
            <person name="Eacker S.M."/>
            <person name="Wilson-Rankin E.E."/>
            <person name="Purcell J."/>
            <person name="Lester P.J."/>
            <person name="Dearden P.K."/>
        </authorList>
    </citation>
    <scope>NUCLEOTIDE SEQUENCE</scope>
    <source>
        <strain evidence="7">Marl-1</strain>
    </source>
</reference>
<dbReference type="EMBL" id="JACSEA010000008">
    <property type="protein sequence ID" value="KAF7394716.1"/>
    <property type="molecule type" value="Genomic_DNA"/>
</dbReference>
<dbReference type="GO" id="GO:0005743">
    <property type="term" value="C:mitochondrial inner membrane"/>
    <property type="evidence" value="ECO:0007669"/>
    <property type="project" value="UniProtKB-SubCell"/>
</dbReference>
<dbReference type="SUPFAM" id="SSF81419">
    <property type="entry name" value="Mitochondrial cytochrome c oxidase subunit VIIa"/>
    <property type="match status" value="1"/>
</dbReference>
<dbReference type="GO" id="GO:0045277">
    <property type="term" value="C:respiratory chain complex IV"/>
    <property type="evidence" value="ECO:0007669"/>
    <property type="project" value="InterPro"/>
</dbReference>
<keyword evidence="6" id="KW-1133">Transmembrane helix</keyword>
<keyword evidence="5 6" id="KW-0472">Membrane</keyword>
<keyword evidence="4" id="KW-0496">Mitochondrion</keyword>
<evidence type="ECO:0000256" key="6">
    <source>
        <dbReference type="SAM" id="Phobius"/>
    </source>
</evidence>
<evidence type="ECO:0000313" key="7">
    <source>
        <dbReference type="EMBL" id="KAF7394716.1"/>
    </source>
</evidence>
<comment type="caution">
    <text evidence="7">The sequence shown here is derived from an EMBL/GenBank/DDBJ whole genome shotgun (WGS) entry which is preliminary data.</text>
</comment>
<evidence type="ECO:0000256" key="4">
    <source>
        <dbReference type="ARBA" id="ARBA00023128"/>
    </source>
</evidence>
<evidence type="ECO:0000313" key="8">
    <source>
        <dbReference type="Proteomes" id="UP000614350"/>
    </source>
</evidence>
<keyword evidence="8" id="KW-1185">Reference proteome</keyword>
<evidence type="ECO:0000256" key="5">
    <source>
        <dbReference type="ARBA" id="ARBA00023136"/>
    </source>
</evidence>
<dbReference type="Proteomes" id="UP000614350">
    <property type="component" value="Unassembled WGS sequence"/>
</dbReference>
<comment type="similarity">
    <text evidence="2">Belongs to the cytochrome c oxidase VIIa family.</text>
</comment>
<evidence type="ECO:0000256" key="2">
    <source>
        <dbReference type="ARBA" id="ARBA00009331"/>
    </source>
</evidence>
<feature type="transmembrane region" description="Helical" evidence="6">
    <location>
        <begin position="71"/>
        <end position="91"/>
    </location>
</feature>
<dbReference type="Gene3D" id="4.10.91.10">
    <property type="entry name" value="Cytochrome c oxidase, subunit VIIa"/>
    <property type="match status" value="1"/>
</dbReference>
<evidence type="ECO:0000256" key="1">
    <source>
        <dbReference type="ARBA" id="ARBA00004273"/>
    </source>
</evidence>
<keyword evidence="6" id="KW-0812">Transmembrane</keyword>
<comment type="subcellular location">
    <subcellularLocation>
        <location evidence="1">Mitochondrion inner membrane</location>
    </subcellularLocation>
</comment>